<dbReference type="InterPro" id="IPR029057">
    <property type="entry name" value="PRTase-like"/>
</dbReference>
<dbReference type="SUPFAM" id="SSF53271">
    <property type="entry name" value="PRTase-like"/>
    <property type="match status" value="1"/>
</dbReference>
<evidence type="ECO:0000259" key="1">
    <source>
        <dbReference type="Pfam" id="PF00156"/>
    </source>
</evidence>
<reference evidence="2 3" key="2">
    <citation type="journal article" date="2010" name="Stand. Genomic Sci.">
        <title>Complete genome sequence of Gordonia bronchialis type strain (3410).</title>
        <authorList>
            <person name="Ivanova N."/>
            <person name="Sikorski J."/>
            <person name="Jando M."/>
            <person name="Lapidus A."/>
            <person name="Nolan M."/>
            <person name="Lucas S."/>
            <person name="Del Rio T.G."/>
            <person name="Tice H."/>
            <person name="Copeland A."/>
            <person name="Cheng J.F."/>
            <person name="Chen F."/>
            <person name="Bruce D."/>
            <person name="Goodwin L."/>
            <person name="Pitluck S."/>
            <person name="Mavromatis K."/>
            <person name="Ovchinnikova G."/>
            <person name="Pati A."/>
            <person name="Chen A."/>
            <person name="Palaniappan K."/>
            <person name="Land M."/>
            <person name="Hauser L."/>
            <person name="Chang Y.J."/>
            <person name="Jeffries C.D."/>
            <person name="Chain P."/>
            <person name="Saunders E."/>
            <person name="Han C."/>
            <person name="Detter J.C."/>
            <person name="Brettin T."/>
            <person name="Rohde M."/>
            <person name="Goker M."/>
            <person name="Bristow J."/>
            <person name="Eisen J.A."/>
            <person name="Markowitz V."/>
            <person name="Hugenholtz P."/>
            <person name="Klenk H.P."/>
            <person name="Kyrpides N.C."/>
        </authorList>
    </citation>
    <scope>NUCLEOTIDE SEQUENCE [LARGE SCALE GENOMIC DNA]</scope>
    <source>
        <strain evidence="3">ATCC 25592 / DSM 43247 / BCRC 13721 / JCM 3198 / KCTC 3076 / NBRC 16047 / NCTC 10667</strain>
    </source>
</reference>
<dbReference type="STRING" id="526226.Gbro_4384"/>
<sequence>MPHSEPHRLPSDHVFADRRAAGRHLGRLVSDVVPDTRDVVVLGLARGGVPVAREVADALGADLDTLVVRKIGAPGHSEFAMGAITHGGHVVINDDVPRRLGVGPDQFDDAVAHERRILDERLALYRAGREPLSVTGRVVILVDDGLATGSSMSVAIHAVRAWSASRVLVAVPTAPADATDAMRAVGADEVIVVVMPSPFHAVGQSYSDFRQVSDEEVVAALGHRPPADG</sequence>
<keyword evidence="3" id="KW-1185">Reference proteome</keyword>
<dbReference type="Proteomes" id="UP000001219">
    <property type="component" value="Chromosome"/>
</dbReference>
<dbReference type="Gene3D" id="3.30.1310.20">
    <property type="entry name" value="PRTase-like"/>
    <property type="match status" value="1"/>
</dbReference>
<reference evidence="3" key="1">
    <citation type="submission" date="2009-10" db="EMBL/GenBank/DDBJ databases">
        <title>The complete chromosome of Gordonia bronchialis DSM 43247.</title>
        <authorList>
            <consortium name="US DOE Joint Genome Institute (JGI-PGF)"/>
            <person name="Lucas S."/>
            <person name="Copeland A."/>
            <person name="Lapidus A."/>
            <person name="Glavina del Rio T."/>
            <person name="Dalin E."/>
            <person name="Tice H."/>
            <person name="Bruce D."/>
            <person name="Goodwin L."/>
            <person name="Pitluck S."/>
            <person name="Kyrpides N."/>
            <person name="Mavromatis K."/>
            <person name="Ivanova N."/>
            <person name="Ovchinnikova G."/>
            <person name="Saunders E."/>
            <person name="Brettin T."/>
            <person name="Detter J.C."/>
            <person name="Han C."/>
            <person name="Larimer F."/>
            <person name="Land M."/>
            <person name="Hauser L."/>
            <person name="Markowitz V."/>
            <person name="Cheng J.-F."/>
            <person name="Hugenholtz P."/>
            <person name="Woyke T."/>
            <person name="Wu D."/>
            <person name="Jando M."/>
            <person name="Schneider S."/>
            <person name="Goeker M."/>
            <person name="Klenk H.-P."/>
            <person name="Eisen J.A."/>
        </authorList>
    </citation>
    <scope>NUCLEOTIDE SEQUENCE [LARGE SCALE GENOMIC DNA]</scope>
    <source>
        <strain evidence="3">ATCC 25592 / DSM 43247 / BCRC 13721 / JCM 3198 / KCTC 3076 / NBRC 16047 / NCTC 10667</strain>
    </source>
</reference>
<dbReference type="KEGG" id="gbr:Gbro_4384"/>
<dbReference type="Pfam" id="PF00156">
    <property type="entry name" value="Pribosyltran"/>
    <property type="match status" value="1"/>
</dbReference>
<keyword evidence="2" id="KW-0328">Glycosyltransferase</keyword>
<dbReference type="InterPro" id="IPR000836">
    <property type="entry name" value="PRTase_dom"/>
</dbReference>
<dbReference type="Gene3D" id="3.40.50.2020">
    <property type="match status" value="1"/>
</dbReference>
<organism evidence="2 3">
    <name type="scientific">Gordonia bronchialis (strain ATCC 25592 / DSM 43247 / BCRC 13721 / JCM 3198 / KCTC 3076 / NBRC 16047 / NCTC 10667)</name>
    <name type="common">Rhodococcus bronchialis</name>
    <dbReference type="NCBI Taxonomy" id="526226"/>
    <lineage>
        <taxon>Bacteria</taxon>
        <taxon>Bacillati</taxon>
        <taxon>Actinomycetota</taxon>
        <taxon>Actinomycetes</taxon>
        <taxon>Mycobacteriales</taxon>
        <taxon>Gordoniaceae</taxon>
        <taxon>Gordonia</taxon>
    </lineage>
</organism>
<dbReference type="OrthoDB" id="9810066at2"/>
<evidence type="ECO:0000313" key="3">
    <source>
        <dbReference type="Proteomes" id="UP000001219"/>
    </source>
</evidence>
<dbReference type="CDD" id="cd06223">
    <property type="entry name" value="PRTases_typeI"/>
    <property type="match status" value="1"/>
</dbReference>
<dbReference type="HOGENOM" id="CLU_083583_0_0_11"/>
<proteinExistence type="predicted"/>
<feature type="domain" description="Phosphoribosyltransferase" evidence="1">
    <location>
        <begin position="20"/>
        <end position="96"/>
    </location>
</feature>
<dbReference type="AlphaFoldDB" id="D0L639"/>
<dbReference type="eggNOG" id="COG1926">
    <property type="taxonomic scope" value="Bacteria"/>
</dbReference>
<dbReference type="EMBL" id="CP001802">
    <property type="protein sequence ID" value="ACY23525.1"/>
    <property type="molecule type" value="Genomic_DNA"/>
</dbReference>
<dbReference type="GO" id="GO:0016757">
    <property type="term" value="F:glycosyltransferase activity"/>
    <property type="evidence" value="ECO:0007669"/>
    <property type="project" value="UniProtKB-KW"/>
</dbReference>
<accession>D0L639</accession>
<protein>
    <submittedName>
        <fullName evidence="2">Phosphoribosyltransferase</fullName>
    </submittedName>
</protein>
<name>D0L639_GORB4</name>
<gene>
    <name evidence="2" type="ordered locus">Gbro_4384</name>
</gene>
<evidence type="ECO:0000313" key="2">
    <source>
        <dbReference type="EMBL" id="ACY23525.1"/>
    </source>
</evidence>
<dbReference type="RefSeq" id="WP_012836014.1">
    <property type="nucleotide sequence ID" value="NC_013441.1"/>
</dbReference>
<keyword evidence="2" id="KW-0808">Transferase</keyword>